<dbReference type="GO" id="GO:0016757">
    <property type="term" value="F:glycosyltransferase activity"/>
    <property type="evidence" value="ECO:0007669"/>
    <property type="project" value="UniProtKB-KW"/>
</dbReference>
<evidence type="ECO:0000256" key="3">
    <source>
        <dbReference type="SAM" id="MobiDB-lite"/>
    </source>
</evidence>
<dbReference type="CDD" id="cd18610">
    <property type="entry name" value="GH130_BT3780-like"/>
    <property type="match status" value="1"/>
</dbReference>
<dbReference type="AlphaFoldDB" id="A0AAV9Q077"/>
<name>A0AAV9Q077_9PEZI</name>
<dbReference type="InterPro" id="IPR023296">
    <property type="entry name" value="Glyco_hydro_beta-prop_sf"/>
</dbReference>
<dbReference type="Gene3D" id="2.115.10.20">
    <property type="entry name" value="Glycosyl hydrolase domain, family 43"/>
    <property type="match status" value="1"/>
</dbReference>
<keyword evidence="2" id="KW-0808">Transferase</keyword>
<evidence type="ECO:0000256" key="2">
    <source>
        <dbReference type="ARBA" id="ARBA00022679"/>
    </source>
</evidence>
<evidence type="ECO:0008006" key="6">
    <source>
        <dbReference type="Google" id="ProtNLM"/>
    </source>
</evidence>
<dbReference type="PANTHER" id="PTHR34106">
    <property type="entry name" value="GLYCOSIDASE"/>
    <property type="match status" value="1"/>
</dbReference>
<organism evidence="4 5">
    <name type="scientific">Vermiconidia calcicola</name>
    <dbReference type="NCBI Taxonomy" id="1690605"/>
    <lineage>
        <taxon>Eukaryota</taxon>
        <taxon>Fungi</taxon>
        <taxon>Dikarya</taxon>
        <taxon>Ascomycota</taxon>
        <taxon>Pezizomycotina</taxon>
        <taxon>Dothideomycetes</taxon>
        <taxon>Dothideomycetidae</taxon>
        <taxon>Mycosphaerellales</taxon>
        <taxon>Extremaceae</taxon>
        <taxon>Vermiconidia</taxon>
    </lineage>
</organism>
<proteinExistence type="predicted"/>
<sequence length="434" mass="47916">MKHLFWTSTTIYLLTALTCRVYVTVLSSSSLPFPIDRSTPDGDADYLAPIFPILPFQKYSGNPVLTPNRDNDWESTYVYNPTAIVLNGTIFLLYRAQNVSKTSSIGLAWSTDGYNFTRLSRPILYATQPWEDGGGTEDPRIVRVNGTFYLTYTAYDLNTPRLCIATSEDLLTWAKCPPLFPDSSEDVNASKSEDGARKSIISDSKSGAIVTDPTSDGLYHMYFGDSVFYHATSTDLVNWTASDKPFATPIYPWENALIEPGPAPIKTRDGRWLLIYNAMTTGQGSYQPGQYSIGQMLLDEPSSHTSRSSNPIGVEEIDPSTFHSEAQAEYKARNKQPLRHHDDAQIALPVLPSDNKAEPVHHVSPSPSPSHDSAGGPLARLETPFLVPSTPEEEKGQVNLVVFAEGLVQFKGRWFLYYGQADETVGVAVADVQP</sequence>
<keyword evidence="1" id="KW-0328">Glycosyltransferase</keyword>
<evidence type="ECO:0000313" key="5">
    <source>
        <dbReference type="Proteomes" id="UP001345827"/>
    </source>
</evidence>
<feature type="region of interest" description="Disordered" evidence="3">
    <location>
        <begin position="355"/>
        <end position="381"/>
    </location>
</feature>
<dbReference type="PANTHER" id="PTHR34106:SF5">
    <property type="entry name" value="GLYCOSIDASE"/>
    <property type="match status" value="1"/>
</dbReference>
<dbReference type="InterPro" id="IPR007184">
    <property type="entry name" value="Mannoside_phosphorylase"/>
</dbReference>
<evidence type="ECO:0000256" key="1">
    <source>
        <dbReference type="ARBA" id="ARBA00022676"/>
    </source>
</evidence>
<dbReference type="Pfam" id="PF04041">
    <property type="entry name" value="Glyco_hydro_130"/>
    <property type="match status" value="2"/>
</dbReference>
<gene>
    <name evidence="4" type="ORF">LTR25_008815</name>
</gene>
<dbReference type="SUPFAM" id="SSF75005">
    <property type="entry name" value="Arabinanase/levansucrase/invertase"/>
    <property type="match status" value="2"/>
</dbReference>
<comment type="caution">
    <text evidence="4">The sequence shown here is derived from an EMBL/GenBank/DDBJ whole genome shotgun (WGS) entry which is preliminary data.</text>
</comment>
<keyword evidence="5" id="KW-1185">Reference proteome</keyword>
<protein>
    <recommendedName>
        <fullName evidence="6">Glycosyl hydrolase</fullName>
    </recommendedName>
</protein>
<dbReference type="EMBL" id="JAXLQG010000018">
    <property type="protein sequence ID" value="KAK5530958.1"/>
    <property type="molecule type" value="Genomic_DNA"/>
</dbReference>
<dbReference type="PIRSF" id="PIRSF016202">
    <property type="entry name" value="PH1107"/>
    <property type="match status" value="1"/>
</dbReference>
<feature type="compositionally biased region" description="Low complexity" evidence="3">
    <location>
        <begin position="362"/>
        <end position="371"/>
    </location>
</feature>
<dbReference type="Proteomes" id="UP001345827">
    <property type="component" value="Unassembled WGS sequence"/>
</dbReference>
<evidence type="ECO:0000313" key="4">
    <source>
        <dbReference type="EMBL" id="KAK5530958.1"/>
    </source>
</evidence>
<accession>A0AAV9Q077</accession>
<reference evidence="4 5" key="1">
    <citation type="submission" date="2023-06" db="EMBL/GenBank/DDBJ databases">
        <title>Black Yeasts Isolated from many extreme environments.</title>
        <authorList>
            <person name="Coleine C."/>
            <person name="Stajich J.E."/>
            <person name="Selbmann L."/>
        </authorList>
    </citation>
    <scope>NUCLEOTIDE SEQUENCE [LARGE SCALE GENOMIC DNA]</scope>
    <source>
        <strain evidence="4 5">CCFEE 5887</strain>
    </source>
</reference>